<dbReference type="InterPro" id="IPR009057">
    <property type="entry name" value="Homeodomain-like_sf"/>
</dbReference>
<dbReference type="InterPro" id="IPR001647">
    <property type="entry name" value="HTH_TetR"/>
</dbReference>
<dbReference type="RefSeq" id="WP_154728990.1">
    <property type="nucleotide sequence ID" value="NZ_SZYE01000037.1"/>
</dbReference>
<evidence type="ECO:0000313" key="6">
    <source>
        <dbReference type="EMBL" id="TKR24258.1"/>
    </source>
</evidence>
<dbReference type="InterPro" id="IPR050109">
    <property type="entry name" value="HTH-type_TetR-like_transc_reg"/>
</dbReference>
<keyword evidence="3" id="KW-0804">Transcription</keyword>
<evidence type="ECO:0000313" key="7">
    <source>
        <dbReference type="Proteomes" id="UP000308121"/>
    </source>
</evidence>
<keyword evidence="2 4" id="KW-0238">DNA-binding</keyword>
<name>A0A7Z8NR67_9CELL</name>
<accession>A0A7Z8NR67</accession>
<dbReference type="PROSITE" id="PS50977">
    <property type="entry name" value="HTH_TETR_2"/>
    <property type="match status" value="1"/>
</dbReference>
<dbReference type="PANTHER" id="PTHR30055:SF234">
    <property type="entry name" value="HTH-TYPE TRANSCRIPTIONAL REGULATOR BETI"/>
    <property type="match status" value="1"/>
</dbReference>
<gene>
    <name evidence="6" type="ORF">FA014_07090</name>
</gene>
<dbReference type="GO" id="GO:0000976">
    <property type="term" value="F:transcription cis-regulatory region binding"/>
    <property type="evidence" value="ECO:0007669"/>
    <property type="project" value="TreeGrafter"/>
</dbReference>
<dbReference type="PANTHER" id="PTHR30055">
    <property type="entry name" value="HTH-TYPE TRANSCRIPTIONAL REGULATOR RUTR"/>
    <property type="match status" value="1"/>
</dbReference>
<organism evidence="6 7">
    <name type="scientific">Cellulomonas hominis</name>
    <dbReference type="NCBI Taxonomy" id="156981"/>
    <lineage>
        <taxon>Bacteria</taxon>
        <taxon>Bacillati</taxon>
        <taxon>Actinomycetota</taxon>
        <taxon>Actinomycetes</taxon>
        <taxon>Micrococcales</taxon>
        <taxon>Cellulomonadaceae</taxon>
        <taxon>Cellulomonas</taxon>
    </lineage>
</organism>
<dbReference type="GO" id="GO:0003700">
    <property type="term" value="F:DNA-binding transcription factor activity"/>
    <property type="evidence" value="ECO:0007669"/>
    <property type="project" value="TreeGrafter"/>
</dbReference>
<keyword evidence="1" id="KW-0805">Transcription regulation</keyword>
<protein>
    <submittedName>
        <fullName evidence="6">TetR/AcrR family transcriptional regulator</fullName>
    </submittedName>
</protein>
<feature type="DNA-binding region" description="H-T-H motif" evidence="4">
    <location>
        <begin position="36"/>
        <end position="55"/>
    </location>
</feature>
<dbReference type="SUPFAM" id="SSF48498">
    <property type="entry name" value="Tetracyclin repressor-like, C-terminal domain"/>
    <property type="match status" value="1"/>
</dbReference>
<dbReference type="EMBL" id="SZYE01000037">
    <property type="protein sequence ID" value="TKR24258.1"/>
    <property type="molecule type" value="Genomic_DNA"/>
</dbReference>
<dbReference type="SUPFAM" id="SSF46689">
    <property type="entry name" value="Homeodomain-like"/>
    <property type="match status" value="1"/>
</dbReference>
<evidence type="ECO:0000259" key="5">
    <source>
        <dbReference type="PROSITE" id="PS50977"/>
    </source>
</evidence>
<dbReference type="Gene3D" id="1.10.357.10">
    <property type="entry name" value="Tetracycline Repressor, domain 2"/>
    <property type="match status" value="1"/>
</dbReference>
<evidence type="ECO:0000256" key="2">
    <source>
        <dbReference type="ARBA" id="ARBA00023125"/>
    </source>
</evidence>
<proteinExistence type="predicted"/>
<dbReference type="InterPro" id="IPR036271">
    <property type="entry name" value="Tet_transcr_reg_TetR-rel_C_sf"/>
</dbReference>
<evidence type="ECO:0000256" key="4">
    <source>
        <dbReference type="PROSITE-ProRule" id="PRU00335"/>
    </source>
</evidence>
<reference evidence="6 7" key="1">
    <citation type="submission" date="2019-05" db="EMBL/GenBank/DDBJ databases">
        <title>Genome sequence of Cellulomonas hominis strain CS1.</title>
        <authorList>
            <person name="Belmont J."/>
            <person name="Maclea K.S."/>
        </authorList>
    </citation>
    <scope>NUCLEOTIDE SEQUENCE [LARGE SCALE GENOMIC DNA]</scope>
    <source>
        <strain evidence="6 7">CS1</strain>
    </source>
</reference>
<evidence type="ECO:0000256" key="1">
    <source>
        <dbReference type="ARBA" id="ARBA00023015"/>
    </source>
</evidence>
<dbReference type="Pfam" id="PF21597">
    <property type="entry name" value="TetR_C_43"/>
    <property type="match status" value="1"/>
</dbReference>
<dbReference type="Proteomes" id="UP000308121">
    <property type="component" value="Unassembled WGS sequence"/>
</dbReference>
<sequence>MSGGLPRILRADAADNRSRVLASARALLSGAGLAAPVSEVARRAGVAPATVYRSFPTKQALVAEVVADELRTCAATVQDGLADPDPWRGFAGVVMSIGEASARNRHLQDALLASVRGDARAGGSRAAALDALAALVRRAQAAGVLRADVVPDDLVLVLLGSRGPEDAPAEVRVAEARRRTALALEGFRARADPVPL</sequence>
<comment type="caution">
    <text evidence="6">The sequence shown here is derived from an EMBL/GenBank/DDBJ whole genome shotgun (WGS) entry which is preliminary data.</text>
</comment>
<dbReference type="OrthoDB" id="3192968at2"/>
<dbReference type="AlphaFoldDB" id="A0A7Z8NR67"/>
<feature type="non-terminal residue" evidence="6">
    <location>
        <position position="196"/>
    </location>
</feature>
<dbReference type="Pfam" id="PF00440">
    <property type="entry name" value="TetR_N"/>
    <property type="match status" value="1"/>
</dbReference>
<dbReference type="PRINTS" id="PR00455">
    <property type="entry name" value="HTHTETR"/>
</dbReference>
<feature type="domain" description="HTH tetR-type" evidence="5">
    <location>
        <begin position="14"/>
        <end position="73"/>
    </location>
</feature>
<evidence type="ECO:0000256" key="3">
    <source>
        <dbReference type="ARBA" id="ARBA00023163"/>
    </source>
</evidence>
<dbReference type="InterPro" id="IPR049445">
    <property type="entry name" value="TetR_SbtR-like_C"/>
</dbReference>